<name>A0A0F3MQZ9_RICFI</name>
<dbReference type="AlphaFoldDB" id="A0A0F3MQZ9"/>
<evidence type="ECO:0000313" key="1">
    <source>
        <dbReference type="EMBL" id="KJV58071.1"/>
    </source>
</evidence>
<dbReference type="PATRIC" id="fig|1359196.3.peg.424"/>
<accession>A0A0F3MQZ9</accession>
<dbReference type="EMBL" id="LANQ01000001">
    <property type="protein sequence ID" value="KJV58071.1"/>
    <property type="molecule type" value="Genomic_DNA"/>
</dbReference>
<organism evidence="1 2">
    <name type="scientific">Rickettsia felis str. Pedreira</name>
    <dbReference type="NCBI Taxonomy" id="1359196"/>
    <lineage>
        <taxon>Bacteria</taxon>
        <taxon>Pseudomonadati</taxon>
        <taxon>Pseudomonadota</taxon>
        <taxon>Alphaproteobacteria</taxon>
        <taxon>Rickettsiales</taxon>
        <taxon>Rickettsiaceae</taxon>
        <taxon>Rickettsieae</taxon>
        <taxon>Rickettsia</taxon>
        <taxon>spotted fever group</taxon>
    </lineage>
</organism>
<dbReference type="Proteomes" id="UP000033475">
    <property type="component" value="Unassembled WGS sequence"/>
</dbReference>
<sequence length="45" mass="5385">MRIPNRHCEERSDVAILLSILRLLRQLLCNFLAMTVFNPFDLQKR</sequence>
<reference evidence="1 2" key="1">
    <citation type="submission" date="2015-01" db="EMBL/GenBank/DDBJ databases">
        <title>Genome Sequencing of Rickettsiales.</title>
        <authorList>
            <person name="Daugherty S.C."/>
            <person name="Su Q."/>
            <person name="Abolude K."/>
            <person name="Beier-Sexton M."/>
            <person name="Carlyon J.A."/>
            <person name="Carter R."/>
            <person name="Day N.P."/>
            <person name="Dumler S.J."/>
            <person name="Dyachenko V."/>
            <person name="Godinez A."/>
            <person name="Kurtti T.J."/>
            <person name="Lichay M."/>
            <person name="Mullins K.E."/>
            <person name="Ott S."/>
            <person name="Pappas-Brown V."/>
            <person name="Paris D.H."/>
            <person name="Patel P."/>
            <person name="Richards A.L."/>
            <person name="Sadzewicz L."/>
            <person name="Sears K."/>
            <person name="Seidman D."/>
            <person name="Sengamalay N."/>
            <person name="Stenos J."/>
            <person name="Tallon L.J."/>
            <person name="Vincent G."/>
            <person name="Fraser C.M."/>
            <person name="Munderloh U."/>
            <person name="Dunning-Hotopp J.C."/>
        </authorList>
    </citation>
    <scope>NUCLEOTIDE SEQUENCE [LARGE SCALE GENOMIC DNA]</scope>
    <source>
        <strain evidence="1 2">Pedreira</strain>
    </source>
</reference>
<protein>
    <submittedName>
        <fullName evidence="1">Uncharacterized protein</fullName>
    </submittedName>
</protein>
<evidence type="ECO:0000313" key="2">
    <source>
        <dbReference type="Proteomes" id="UP000033475"/>
    </source>
</evidence>
<gene>
    <name evidence="1" type="ORF">RFEPED_0443</name>
</gene>
<comment type="caution">
    <text evidence="1">The sequence shown here is derived from an EMBL/GenBank/DDBJ whole genome shotgun (WGS) entry which is preliminary data.</text>
</comment>
<proteinExistence type="predicted"/>